<evidence type="ECO:0000256" key="1">
    <source>
        <dbReference type="ARBA" id="ARBA00010443"/>
    </source>
</evidence>
<feature type="signal peptide" evidence="2">
    <location>
        <begin position="1"/>
        <end position="28"/>
    </location>
</feature>
<feature type="non-terminal residue" evidence="3">
    <location>
        <position position="1"/>
    </location>
</feature>
<evidence type="ECO:0000313" key="4">
    <source>
        <dbReference type="Proteomes" id="UP000824890"/>
    </source>
</evidence>
<keyword evidence="2" id="KW-0732">Signal</keyword>
<dbReference type="Gene3D" id="2.160.10.10">
    <property type="entry name" value="Hexapeptide repeat proteins"/>
    <property type="match status" value="1"/>
</dbReference>
<dbReference type="EMBL" id="JAGKQM010001132">
    <property type="protein sequence ID" value="KAH0852331.1"/>
    <property type="molecule type" value="Genomic_DNA"/>
</dbReference>
<sequence>FPKEPSGIDLKSMVWFCLILRTFNLVESQKIHKNFAVIYDTQQFLDCLKLTNSPYSTSMGVYYFKTRALMNLLTQQYSSSNDAAIRDHDVQVRLHSLKMIDTIISHGCFLRLQECSFQRSIFGDWSRLYYGVELQDTLMLGTDYYQTESGIVSLLAEGKVPIGIGRETKIRKCIIDKNAKIDVTRYASHEDNSSRNPFPCQTEGTPMEFQRIFELKGLKKADQQSICDDFNKHGPRGNATSGSNPPALPLVITNPGTTARFIPNNEDVVISDCCKSLKAPSPEFSEYIKQRRYDLHDVQAYVK</sequence>
<dbReference type="InterPro" id="IPR011831">
    <property type="entry name" value="ADP-Glc_PPase"/>
</dbReference>
<dbReference type="PANTHER" id="PTHR43523:SF4">
    <property type="entry name" value="GLUCOSE-1-PHOSPHATE ADENYLYLTRANSFERASE LARGE SUBUNIT 3, CHLOROPLASTIC"/>
    <property type="match status" value="1"/>
</dbReference>
<dbReference type="PANTHER" id="PTHR43523">
    <property type="entry name" value="GLUCOSE-1-PHOSPHATE ADENYLYLTRANSFERASE-RELATED"/>
    <property type="match status" value="1"/>
</dbReference>
<comment type="caution">
    <text evidence="3">The sequence shown here is derived from an EMBL/GenBank/DDBJ whole genome shotgun (WGS) entry which is preliminary data.</text>
</comment>
<reference evidence="3 4" key="1">
    <citation type="submission" date="2021-05" db="EMBL/GenBank/DDBJ databases">
        <title>Genome Assembly of Synthetic Allotetraploid Brassica napus Reveals Homoeologous Exchanges between Subgenomes.</title>
        <authorList>
            <person name="Davis J.T."/>
        </authorList>
    </citation>
    <scope>NUCLEOTIDE SEQUENCE [LARGE SCALE GENOMIC DNA]</scope>
    <source>
        <strain evidence="4">cv. Da-Ae</strain>
        <tissue evidence="3">Seedling</tissue>
    </source>
</reference>
<organism evidence="3 4">
    <name type="scientific">Brassica napus</name>
    <name type="common">Rape</name>
    <dbReference type="NCBI Taxonomy" id="3708"/>
    <lineage>
        <taxon>Eukaryota</taxon>
        <taxon>Viridiplantae</taxon>
        <taxon>Streptophyta</taxon>
        <taxon>Embryophyta</taxon>
        <taxon>Tracheophyta</taxon>
        <taxon>Spermatophyta</taxon>
        <taxon>Magnoliopsida</taxon>
        <taxon>eudicotyledons</taxon>
        <taxon>Gunneridae</taxon>
        <taxon>Pentapetalae</taxon>
        <taxon>rosids</taxon>
        <taxon>malvids</taxon>
        <taxon>Brassicales</taxon>
        <taxon>Brassicaceae</taxon>
        <taxon>Brassiceae</taxon>
        <taxon>Brassica</taxon>
    </lineage>
</organism>
<keyword evidence="4" id="KW-1185">Reference proteome</keyword>
<dbReference type="Pfam" id="PF25247">
    <property type="entry name" value="LbH_GLGC"/>
    <property type="match status" value="1"/>
</dbReference>
<dbReference type="SUPFAM" id="SSF51161">
    <property type="entry name" value="Trimeric LpxA-like enzymes"/>
    <property type="match status" value="1"/>
</dbReference>
<protein>
    <submittedName>
        <fullName evidence="3">Uncharacterized protein</fullName>
    </submittedName>
</protein>
<proteinExistence type="inferred from homology"/>
<evidence type="ECO:0000313" key="3">
    <source>
        <dbReference type="EMBL" id="KAH0852331.1"/>
    </source>
</evidence>
<accession>A0ABQ7X8W1</accession>
<dbReference type="Proteomes" id="UP000824890">
    <property type="component" value="Unassembled WGS sequence"/>
</dbReference>
<evidence type="ECO:0000256" key="2">
    <source>
        <dbReference type="SAM" id="SignalP"/>
    </source>
</evidence>
<name>A0ABQ7X8W1_BRANA</name>
<dbReference type="InterPro" id="IPR011004">
    <property type="entry name" value="Trimer_LpxA-like_sf"/>
</dbReference>
<comment type="similarity">
    <text evidence="1">Belongs to the bacterial/plant glucose-1-phosphate adenylyltransferase family.</text>
</comment>
<feature type="chain" id="PRO_5045946391" evidence="2">
    <location>
        <begin position="29"/>
        <end position="303"/>
    </location>
</feature>
<gene>
    <name evidence="3" type="ORF">HID58_090861</name>
</gene>